<evidence type="ECO:0000313" key="2">
    <source>
        <dbReference type="Proteomes" id="UP000054874"/>
    </source>
</evidence>
<comment type="caution">
    <text evidence="1">The sequence shown here is derived from an EMBL/GenBank/DDBJ whole genome shotgun (WGS) entry which is preliminary data.</text>
</comment>
<keyword evidence="2" id="KW-1185">Reference proteome</keyword>
<reference evidence="1 2" key="1">
    <citation type="submission" date="2015-11" db="EMBL/GenBank/DDBJ databases">
        <title>Butyribacter intestini gen. nov., sp. nov., a butyric acid-producing bacterium of the family Lachnospiraceae isolated from the human faeces.</title>
        <authorList>
            <person name="Zou Y."/>
            <person name="Xue W."/>
            <person name="Luo G."/>
            <person name="Lv M."/>
        </authorList>
    </citation>
    <scope>NUCLEOTIDE SEQUENCE [LARGE SCALE GENOMIC DNA]</scope>
    <source>
        <strain evidence="1 2">ACET-33324</strain>
    </source>
</reference>
<proteinExistence type="predicted"/>
<dbReference type="RefSeq" id="WP_058353857.1">
    <property type="nucleotide sequence ID" value="NZ_CABMMD010000196.1"/>
</dbReference>
<protein>
    <submittedName>
        <fullName evidence="1">Uncharacterized protein</fullName>
    </submittedName>
</protein>
<sequence length="143" mass="16794">MSDYIFDREITKLTVLCGQCALVRNGLTTQDGIVLTMWTPFKEIDGINYGAMIYYYNPDIDTEFCVKPMHTNPLLLLPSPERAIVEYVKNEKWCDEGTLIEAIKTYMLRFNDKEELFRVADYFSVPRETIEYWIHEAETDEEV</sequence>
<evidence type="ECO:0000313" key="1">
    <source>
        <dbReference type="EMBL" id="KSV57903.1"/>
    </source>
</evidence>
<accession>A0A0V8QBE9</accession>
<dbReference type="AlphaFoldDB" id="A0A0V8QBE9"/>
<organism evidence="1 2">
    <name type="scientific">Acetivibrio ethanolgignens</name>
    <dbReference type="NCBI Taxonomy" id="290052"/>
    <lineage>
        <taxon>Bacteria</taxon>
        <taxon>Bacillati</taxon>
        <taxon>Bacillota</taxon>
        <taxon>Clostridia</taxon>
        <taxon>Eubacteriales</taxon>
        <taxon>Oscillospiraceae</taxon>
        <taxon>Acetivibrio</taxon>
    </lineage>
</organism>
<name>A0A0V8QBE9_9FIRM</name>
<dbReference type="EMBL" id="LNAM01000196">
    <property type="protein sequence ID" value="KSV57903.1"/>
    <property type="molecule type" value="Genomic_DNA"/>
</dbReference>
<gene>
    <name evidence="1" type="ORF">ASU35_14925</name>
</gene>
<dbReference type="STRING" id="290052.ASU35_14925"/>
<dbReference type="Proteomes" id="UP000054874">
    <property type="component" value="Unassembled WGS sequence"/>
</dbReference>